<dbReference type="InterPro" id="IPR012797">
    <property type="entry name" value="CobF"/>
</dbReference>
<keyword evidence="3 6" id="KW-0489">Methyltransferase</keyword>
<evidence type="ECO:0000256" key="6">
    <source>
        <dbReference type="PIRNR" id="PIRNR036525"/>
    </source>
</evidence>
<keyword evidence="4 6" id="KW-0808">Transferase</keyword>
<dbReference type="HOGENOM" id="CLU_098653_0_0_5"/>
<dbReference type="InterPro" id="IPR000878">
    <property type="entry name" value="4pyrrol_Mease"/>
</dbReference>
<dbReference type="KEGG" id="rsq:Rsph17025_1527"/>
<dbReference type="GO" id="GO:0009236">
    <property type="term" value="P:cobalamin biosynthetic process"/>
    <property type="evidence" value="ECO:0007669"/>
    <property type="project" value="UniProtKB-KW"/>
</dbReference>
<dbReference type="PANTHER" id="PTHR43467">
    <property type="entry name" value="COBALT-PRECORRIN-2 C(20)-METHYLTRANSFERASE"/>
    <property type="match status" value="1"/>
</dbReference>
<name>A4WSQ7_CERS5</name>
<dbReference type="SUPFAM" id="SSF53790">
    <property type="entry name" value="Tetrapyrrole methylase"/>
    <property type="match status" value="1"/>
</dbReference>
<comment type="function">
    <text evidence="6">Catalyzes the methylation of C-1 in precorrin-5 and the subsequent extrusion of acetic acid from the resulting intermediate to form cobalt-precorrin-6A.</text>
</comment>
<evidence type="ECO:0000256" key="2">
    <source>
        <dbReference type="ARBA" id="ARBA00022573"/>
    </source>
</evidence>
<dbReference type="CDD" id="cd11643">
    <property type="entry name" value="Precorrin-6A-synthase"/>
    <property type="match status" value="1"/>
</dbReference>
<dbReference type="PIRSF" id="PIRSF036525">
    <property type="entry name" value="CobF"/>
    <property type="match status" value="1"/>
</dbReference>
<dbReference type="Pfam" id="PF00590">
    <property type="entry name" value="TP_methylase"/>
    <property type="match status" value="1"/>
</dbReference>
<evidence type="ECO:0000256" key="5">
    <source>
        <dbReference type="ARBA" id="ARBA00022691"/>
    </source>
</evidence>
<evidence type="ECO:0000256" key="3">
    <source>
        <dbReference type="ARBA" id="ARBA00022603"/>
    </source>
</evidence>
<dbReference type="eggNOG" id="COG2243">
    <property type="taxonomic scope" value="Bacteria"/>
</dbReference>
<protein>
    <recommendedName>
        <fullName evidence="6">Precorrin-6A synthase [deacetylating]</fullName>
        <ecNumber evidence="6">2.1.1.152</ecNumber>
    </recommendedName>
</protein>
<dbReference type="PANTHER" id="PTHR43467:SF1">
    <property type="entry name" value="PRECORRIN-6A SYNTHASE [DEACETYLATING]"/>
    <property type="match status" value="1"/>
</dbReference>
<feature type="domain" description="Tetrapyrrole methylase" evidence="7">
    <location>
        <begin position="4"/>
        <end position="215"/>
    </location>
</feature>
<sequence length="245" mass="26189">MIDLILIGIGTGNSDHVTLEGRRAMAEADLILVPRKGEDKADLAGLRLAILAEAAPHVPVAEFDLPVRDAAHPDYRQAVEDWHDAIALAWAQAAGQAARVALLIWGDPSLYDSSLRIAARLQPAPRVRVVPGITAIQALCAAHAIPLNEVGAPVLITTGRRLREGGWPEGVDRLAVMLDGETSFRHLPPDGVSIWWGAFLGMTEQILEAGPLAEAGARIVATRAAARARHGWIMDIYLLARGESG</sequence>
<accession>A4WSQ7</accession>
<evidence type="ECO:0000259" key="7">
    <source>
        <dbReference type="Pfam" id="PF00590"/>
    </source>
</evidence>
<dbReference type="EMBL" id="CP000661">
    <property type="protein sequence ID" value="ABP70421.1"/>
    <property type="molecule type" value="Genomic_DNA"/>
</dbReference>
<dbReference type="STRING" id="349102.Rsph17025_1527"/>
<dbReference type="Gene3D" id="3.40.1010.10">
    <property type="entry name" value="Cobalt-precorrin-4 Transmethylase, Domain 1"/>
    <property type="match status" value="1"/>
</dbReference>
<dbReference type="Gene3D" id="3.30.950.10">
    <property type="entry name" value="Methyltransferase, Cobalt-precorrin-4 Transmethylase, Domain 2"/>
    <property type="match status" value="1"/>
</dbReference>
<keyword evidence="2" id="KW-0169">Cobalamin biosynthesis</keyword>
<dbReference type="EC" id="2.1.1.152" evidence="6"/>
<dbReference type="BioCyc" id="RSPH349102:G1G8M-1572-MONOMER"/>
<reference evidence="8" key="1">
    <citation type="submission" date="2007-04" db="EMBL/GenBank/DDBJ databases">
        <title>Complete sequence of chromosome of Rhodobacter sphaeroides ATCC 17025.</title>
        <authorList>
            <consortium name="US DOE Joint Genome Institute"/>
            <person name="Copeland A."/>
            <person name="Lucas S."/>
            <person name="Lapidus A."/>
            <person name="Barry K."/>
            <person name="Detter J.C."/>
            <person name="Glavina del Rio T."/>
            <person name="Hammon N."/>
            <person name="Israni S."/>
            <person name="Dalin E."/>
            <person name="Tice H."/>
            <person name="Pitluck S."/>
            <person name="Chertkov O."/>
            <person name="Brettin T."/>
            <person name="Bruce D."/>
            <person name="Han C."/>
            <person name="Schmutz J."/>
            <person name="Larimer F."/>
            <person name="Land M."/>
            <person name="Hauser L."/>
            <person name="Kyrpides N."/>
            <person name="Kim E."/>
            <person name="Richardson P."/>
            <person name="Mackenzie C."/>
            <person name="Choudhary M."/>
            <person name="Donohue T.J."/>
            <person name="Kaplan S."/>
        </authorList>
    </citation>
    <scope>NUCLEOTIDE SEQUENCE [LARGE SCALE GENOMIC DNA]</scope>
    <source>
        <strain evidence="8">ATCC 17025</strain>
    </source>
</reference>
<dbReference type="InterPro" id="IPR014776">
    <property type="entry name" value="4pyrrole_Mease_sub2"/>
</dbReference>
<comment type="pathway">
    <text evidence="1">Cofactor biosynthesis; adenosylcobalamin biosynthesis.</text>
</comment>
<evidence type="ECO:0000256" key="4">
    <source>
        <dbReference type="ARBA" id="ARBA00022679"/>
    </source>
</evidence>
<gene>
    <name evidence="8" type="ordered locus">Rsph17025_1527</name>
</gene>
<dbReference type="NCBIfam" id="TIGR02434">
    <property type="entry name" value="CobF"/>
    <property type="match status" value="1"/>
</dbReference>
<dbReference type="InterPro" id="IPR035996">
    <property type="entry name" value="4pyrrol_Methylase_sf"/>
</dbReference>
<evidence type="ECO:0000256" key="1">
    <source>
        <dbReference type="ARBA" id="ARBA00004953"/>
    </source>
</evidence>
<comment type="catalytic activity">
    <reaction evidence="6">
        <text>precorrin-5 + S-adenosyl-L-methionine + H2O = precorrin-6A + acetate + S-adenosyl-L-homocysteine + 2 H(+)</text>
        <dbReference type="Rhea" id="RHEA:18261"/>
        <dbReference type="ChEBI" id="CHEBI:15377"/>
        <dbReference type="ChEBI" id="CHEBI:15378"/>
        <dbReference type="ChEBI" id="CHEBI:30089"/>
        <dbReference type="ChEBI" id="CHEBI:57856"/>
        <dbReference type="ChEBI" id="CHEBI:59789"/>
        <dbReference type="ChEBI" id="CHEBI:77871"/>
        <dbReference type="ChEBI" id="CHEBI:77872"/>
        <dbReference type="EC" id="2.1.1.152"/>
    </reaction>
</comment>
<keyword evidence="5 6" id="KW-0949">S-adenosyl-L-methionine</keyword>
<organism evidence="8">
    <name type="scientific">Cereibacter sphaeroides (strain ATCC 17025 / ATH 2.4.3)</name>
    <name type="common">Rhodobacter sphaeroides</name>
    <dbReference type="NCBI Taxonomy" id="349102"/>
    <lineage>
        <taxon>Bacteria</taxon>
        <taxon>Pseudomonadati</taxon>
        <taxon>Pseudomonadota</taxon>
        <taxon>Alphaproteobacteria</taxon>
        <taxon>Rhodobacterales</taxon>
        <taxon>Paracoccaceae</taxon>
        <taxon>Cereibacter</taxon>
    </lineage>
</organism>
<dbReference type="AlphaFoldDB" id="A4WSQ7"/>
<dbReference type="GO" id="GO:0032259">
    <property type="term" value="P:methylation"/>
    <property type="evidence" value="ECO:0007669"/>
    <property type="project" value="UniProtKB-KW"/>
</dbReference>
<proteinExistence type="predicted"/>
<dbReference type="GO" id="GO:0043819">
    <property type="term" value="F:precorrin-6A synthase (deacetylating) activity"/>
    <property type="evidence" value="ECO:0007669"/>
    <property type="project" value="UniProtKB-EC"/>
</dbReference>
<evidence type="ECO:0000313" key="8">
    <source>
        <dbReference type="EMBL" id="ABP70421.1"/>
    </source>
</evidence>
<dbReference type="InterPro" id="IPR014777">
    <property type="entry name" value="4pyrrole_Mease_sub1"/>
</dbReference>